<dbReference type="Proteomes" id="UP000263489">
    <property type="component" value="Unassembled WGS sequence"/>
</dbReference>
<sequence length="319" mass="35914">MAKLVFSYSHVDEALRDELEKHLMPLKRRGLISTWHDRRITAGTELHGEIGQHFEDADIILLLISPDFINSDYCYDIEVKHAFKRHNKGEARVVPVILKTCDWHDLPFGKLMATPEDGYPISKFTHVEDGFYQVAQAIKSVLKELGATAQNSPTDNTRPATSPSFVKPVDSGPRSSNLGIRKEFSDRDKDLARREGIQFLSRFFENSLKEICARNPELEQDFHQKDADSFEASLYQNGQRVCHCGIWKTGGGMALGDICYSQAGVSTNSCNDAVTLEDDGTMLGFRSMMGGMSGYGRDRLLTCEGVAEYFWDSFIRPLK</sequence>
<comment type="caution">
    <text evidence="3">The sequence shown here is derived from an EMBL/GenBank/DDBJ whole genome shotgun (WGS) entry which is preliminary data.</text>
</comment>
<dbReference type="AlphaFoldDB" id="A0A352IYA6"/>
<name>A0A352IYA6_9GAMM</name>
<dbReference type="SUPFAM" id="SSF52200">
    <property type="entry name" value="Toll/Interleukin receptor TIR domain"/>
    <property type="match status" value="1"/>
</dbReference>
<dbReference type="SMART" id="SM00255">
    <property type="entry name" value="TIR"/>
    <property type="match status" value="1"/>
</dbReference>
<dbReference type="InterPro" id="IPR035897">
    <property type="entry name" value="Toll_tir_struct_dom_sf"/>
</dbReference>
<feature type="compositionally biased region" description="Polar residues" evidence="1">
    <location>
        <begin position="149"/>
        <end position="164"/>
    </location>
</feature>
<feature type="domain" description="TIR" evidence="2">
    <location>
        <begin position="1"/>
        <end position="145"/>
    </location>
</feature>
<dbReference type="GO" id="GO:0007165">
    <property type="term" value="P:signal transduction"/>
    <property type="evidence" value="ECO:0007669"/>
    <property type="project" value="InterPro"/>
</dbReference>
<reference evidence="3 4" key="1">
    <citation type="journal article" date="2018" name="Nat. Biotechnol.">
        <title>A standardized bacterial taxonomy based on genome phylogeny substantially revises the tree of life.</title>
        <authorList>
            <person name="Parks D.H."/>
            <person name="Chuvochina M."/>
            <person name="Waite D.W."/>
            <person name="Rinke C."/>
            <person name="Skarshewski A."/>
            <person name="Chaumeil P.A."/>
            <person name="Hugenholtz P."/>
        </authorList>
    </citation>
    <scope>NUCLEOTIDE SEQUENCE [LARGE SCALE GENOMIC DNA]</scope>
    <source>
        <strain evidence="3">UBA9380</strain>
    </source>
</reference>
<feature type="region of interest" description="Disordered" evidence="1">
    <location>
        <begin position="149"/>
        <end position="182"/>
    </location>
</feature>
<dbReference type="PROSITE" id="PS50104">
    <property type="entry name" value="TIR"/>
    <property type="match status" value="1"/>
</dbReference>
<organism evidence="3 4">
    <name type="scientific">Marinobacter adhaerens</name>
    <dbReference type="NCBI Taxonomy" id="1033846"/>
    <lineage>
        <taxon>Bacteria</taxon>
        <taxon>Pseudomonadati</taxon>
        <taxon>Pseudomonadota</taxon>
        <taxon>Gammaproteobacteria</taxon>
        <taxon>Pseudomonadales</taxon>
        <taxon>Marinobacteraceae</taxon>
        <taxon>Marinobacter</taxon>
    </lineage>
</organism>
<evidence type="ECO:0000313" key="3">
    <source>
        <dbReference type="EMBL" id="HBC36439.1"/>
    </source>
</evidence>
<dbReference type="Gene3D" id="3.40.50.10140">
    <property type="entry name" value="Toll/interleukin-1 receptor homology (TIR) domain"/>
    <property type="match status" value="1"/>
</dbReference>
<dbReference type="InterPro" id="IPR000157">
    <property type="entry name" value="TIR_dom"/>
</dbReference>
<dbReference type="EMBL" id="DNNA01000300">
    <property type="protein sequence ID" value="HBC36439.1"/>
    <property type="molecule type" value="Genomic_DNA"/>
</dbReference>
<accession>A0A352IYA6</accession>
<protein>
    <recommendedName>
        <fullName evidence="2">TIR domain-containing protein</fullName>
    </recommendedName>
</protein>
<proteinExistence type="predicted"/>
<evidence type="ECO:0000313" key="4">
    <source>
        <dbReference type="Proteomes" id="UP000263489"/>
    </source>
</evidence>
<dbReference type="Pfam" id="PF13676">
    <property type="entry name" value="TIR_2"/>
    <property type="match status" value="1"/>
</dbReference>
<gene>
    <name evidence="3" type="ORF">DC045_19465</name>
</gene>
<evidence type="ECO:0000256" key="1">
    <source>
        <dbReference type="SAM" id="MobiDB-lite"/>
    </source>
</evidence>
<evidence type="ECO:0000259" key="2">
    <source>
        <dbReference type="PROSITE" id="PS50104"/>
    </source>
</evidence>